<dbReference type="GO" id="GO:0006412">
    <property type="term" value="P:translation"/>
    <property type="evidence" value="ECO:0007669"/>
    <property type="project" value="TreeGrafter"/>
</dbReference>
<dbReference type="GO" id="GO:0003735">
    <property type="term" value="F:structural constituent of ribosome"/>
    <property type="evidence" value="ECO:0007669"/>
    <property type="project" value="InterPro"/>
</dbReference>
<evidence type="ECO:0000313" key="1">
    <source>
        <dbReference type="EMBL" id="SSW97322.1"/>
    </source>
</evidence>
<proteinExistence type="predicted"/>
<accession>A0A336LVQ4</accession>
<protein>
    <submittedName>
        <fullName evidence="2">CSON002935 protein</fullName>
    </submittedName>
</protein>
<organism evidence="2">
    <name type="scientific">Culicoides sonorensis</name>
    <name type="common">Biting midge</name>
    <dbReference type="NCBI Taxonomy" id="179676"/>
    <lineage>
        <taxon>Eukaryota</taxon>
        <taxon>Metazoa</taxon>
        <taxon>Ecdysozoa</taxon>
        <taxon>Arthropoda</taxon>
        <taxon>Hexapoda</taxon>
        <taxon>Insecta</taxon>
        <taxon>Pterygota</taxon>
        <taxon>Neoptera</taxon>
        <taxon>Endopterygota</taxon>
        <taxon>Diptera</taxon>
        <taxon>Nematocera</taxon>
        <taxon>Chironomoidea</taxon>
        <taxon>Ceratopogonidae</taxon>
        <taxon>Ceratopogoninae</taxon>
        <taxon>Culicoides</taxon>
        <taxon>Monoculicoides</taxon>
    </lineage>
</organism>
<reference evidence="2" key="2">
    <citation type="submission" date="2018-07" db="EMBL/GenBank/DDBJ databases">
        <authorList>
            <person name="Quirk P.G."/>
            <person name="Krulwich T.A."/>
        </authorList>
    </citation>
    <scope>NUCLEOTIDE SEQUENCE</scope>
</reference>
<dbReference type="GO" id="GO:0005762">
    <property type="term" value="C:mitochondrial large ribosomal subunit"/>
    <property type="evidence" value="ECO:0007669"/>
    <property type="project" value="InterPro"/>
</dbReference>
<dbReference type="AlphaFoldDB" id="A0A336LVQ4"/>
<dbReference type="EMBL" id="UFQS01000014">
    <property type="protein sequence ID" value="SSW97322.1"/>
    <property type="molecule type" value="Genomic_DNA"/>
</dbReference>
<dbReference type="Pfam" id="PF09776">
    <property type="entry name" value="Mitoc_L55"/>
    <property type="match status" value="1"/>
</dbReference>
<name>A0A336LVQ4_CULSO</name>
<dbReference type="Gene3D" id="6.20.130.20">
    <property type="entry name" value="Mitochondrial ribosomal protein L55"/>
    <property type="match status" value="1"/>
</dbReference>
<evidence type="ECO:0000313" key="2">
    <source>
        <dbReference type="EMBL" id="SSX17708.1"/>
    </source>
</evidence>
<reference evidence="1" key="1">
    <citation type="submission" date="2018-04" db="EMBL/GenBank/DDBJ databases">
        <authorList>
            <person name="Go L.Y."/>
            <person name="Mitchell J.A."/>
        </authorList>
    </citation>
    <scope>NUCLEOTIDE SEQUENCE</scope>
    <source>
        <tissue evidence="1">Whole organism</tissue>
    </source>
</reference>
<dbReference type="PANTHER" id="PTHR34095">
    <property type="entry name" value="39S RIBOSOMAL PROTEIN L55, MITOCHONDRIAL"/>
    <property type="match status" value="1"/>
</dbReference>
<sequence>MLFNNVLNTKLVNITQAIRSISSSTSAVTRMHRSLYARSYPTIVVQSDGSTFNIRYHEPRKIIKLPLDISTLSEANRKVRLENRKPKQKIKVEEELEDTFSARKYIKYVKKKN</sequence>
<dbReference type="OMA" id="SYHEPRR"/>
<dbReference type="VEuPathDB" id="VectorBase:CSON002935"/>
<dbReference type="InterPro" id="IPR044884">
    <property type="entry name" value="Ribosomal_mL55_sf"/>
</dbReference>
<dbReference type="PANTHER" id="PTHR34095:SF1">
    <property type="entry name" value="LARGE RIBOSOMAL SUBUNIT PROTEIN ML55"/>
    <property type="match status" value="1"/>
</dbReference>
<gene>
    <name evidence="2" type="primary">CSON002935</name>
</gene>
<dbReference type="InterPro" id="IPR018615">
    <property type="entry name" value="Ribosomal_mL55"/>
</dbReference>
<dbReference type="EMBL" id="UFQT01000014">
    <property type="protein sequence ID" value="SSX17708.1"/>
    <property type="molecule type" value="Genomic_DNA"/>
</dbReference>